<evidence type="ECO:0000313" key="3">
    <source>
        <dbReference type="Proteomes" id="UP000053370"/>
    </source>
</evidence>
<sequence length="472" mass="54799">MSKIEIREYFAKIDDLIIKNCYDQAIHHCLYLLRQFPKMISIYELLGRVYLETDNYYGALEIYSRLLSAKPDTLLNYISLEFIFGKINQFEYQQICKKTAAYLRAGDAQNQGEKLLDKDIQDYLPDTIETSFIAGKKHYDERNYEKAASEFEKAFHGKPSYSLYELFWGLACAESNLNDTAALIFQNILKKNPYYLNALRFHAYYSYEKDPIEYSRCIERLSELDPNYQNASISGKHLIPGSVDLFVNFQEWTGFPNRKLLSGRLFSGDKFLENKTGFLPNWLSLLPVNMDLLSSKPQTASAQDEMFPFSQKGSIFTSNFREEDTFFQMDYFRSQIIKDSNLNKSKAVLQPDLKSQTNKPTKKSNLDEAFNYLEQVMTESEHTESKEKDIPLSSEIADESVDTSVIHPNKNDESIEKIREAWNCFSTGEQARGIAIYRDLIKNQNRLESVREDIQKLIVLFPENQELSQLIS</sequence>
<accession>A0A0S7BU25</accession>
<evidence type="ECO:0008006" key="4">
    <source>
        <dbReference type="Google" id="ProtNLM"/>
    </source>
</evidence>
<keyword evidence="3" id="KW-1185">Reference proteome</keyword>
<reference evidence="2" key="1">
    <citation type="journal article" date="2015" name="Genome Announc.">
        <title>Draft Genome Sequence of Anaerolineae Strain TC1, a Novel Isolate from a Methanogenic Wastewater Treatment System.</title>
        <authorList>
            <person name="Matsuura N."/>
            <person name="Tourlousse D.M."/>
            <person name="Sun L."/>
            <person name="Toyonaga M."/>
            <person name="Kuroda K."/>
            <person name="Ohashi A."/>
            <person name="Cruz R."/>
            <person name="Yamaguchi T."/>
            <person name="Sekiguchi Y."/>
        </authorList>
    </citation>
    <scope>NUCLEOTIDE SEQUENCE [LARGE SCALE GENOMIC DNA]</scope>
    <source>
        <strain evidence="2">TC1</strain>
    </source>
</reference>
<organism evidence="2">
    <name type="scientific">Flexilinea flocculi</name>
    <dbReference type="NCBI Taxonomy" id="1678840"/>
    <lineage>
        <taxon>Bacteria</taxon>
        <taxon>Bacillati</taxon>
        <taxon>Chloroflexota</taxon>
        <taxon>Anaerolineae</taxon>
        <taxon>Anaerolineales</taxon>
        <taxon>Anaerolineaceae</taxon>
        <taxon>Flexilinea</taxon>
    </lineage>
</organism>
<dbReference type="InterPro" id="IPR011990">
    <property type="entry name" value="TPR-like_helical_dom_sf"/>
</dbReference>
<evidence type="ECO:0000313" key="2">
    <source>
        <dbReference type="EMBL" id="GAP41522.1"/>
    </source>
</evidence>
<evidence type="ECO:0000256" key="1">
    <source>
        <dbReference type="PROSITE-ProRule" id="PRU00339"/>
    </source>
</evidence>
<dbReference type="RefSeq" id="WP_062282914.1">
    <property type="nucleotide sequence ID" value="NZ_DF968181.1"/>
</dbReference>
<protein>
    <recommendedName>
        <fullName evidence="4">Tetratricopeptide repeat protein</fullName>
    </recommendedName>
</protein>
<gene>
    <name evidence="2" type="ORF">ATC1_131514</name>
</gene>
<dbReference type="STRING" id="1678840.ATC1_131514"/>
<dbReference type="EMBL" id="DF968181">
    <property type="protein sequence ID" value="GAP41522.1"/>
    <property type="molecule type" value="Genomic_DNA"/>
</dbReference>
<dbReference type="PROSITE" id="PS50005">
    <property type="entry name" value="TPR"/>
    <property type="match status" value="2"/>
</dbReference>
<feature type="repeat" description="TPR" evidence="1">
    <location>
        <begin position="128"/>
        <end position="161"/>
    </location>
</feature>
<dbReference type="InterPro" id="IPR019734">
    <property type="entry name" value="TPR_rpt"/>
</dbReference>
<dbReference type="OrthoDB" id="137016at2"/>
<dbReference type="Gene3D" id="1.25.40.10">
    <property type="entry name" value="Tetratricopeptide repeat domain"/>
    <property type="match status" value="2"/>
</dbReference>
<proteinExistence type="predicted"/>
<dbReference type="SUPFAM" id="SSF48452">
    <property type="entry name" value="TPR-like"/>
    <property type="match status" value="1"/>
</dbReference>
<name>A0A0S7BU25_9CHLR</name>
<dbReference type="AlphaFoldDB" id="A0A0S7BU25"/>
<keyword evidence="1" id="KW-0802">TPR repeat</keyword>
<feature type="repeat" description="TPR" evidence="1">
    <location>
        <begin position="40"/>
        <end position="73"/>
    </location>
</feature>
<dbReference type="Proteomes" id="UP000053370">
    <property type="component" value="Unassembled WGS sequence"/>
</dbReference>